<accession>A0A5N6RC09</accession>
<dbReference type="Gene3D" id="3.30.200.20">
    <property type="entry name" value="Phosphorylase Kinase, domain 1"/>
    <property type="match status" value="1"/>
</dbReference>
<dbReference type="SUPFAM" id="SSF56112">
    <property type="entry name" value="Protein kinase-like (PK-like)"/>
    <property type="match status" value="1"/>
</dbReference>
<gene>
    <name evidence="5" type="ORF">FH972_014848</name>
</gene>
<feature type="domain" description="Protein kinase" evidence="4">
    <location>
        <begin position="1"/>
        <end position="229"/>
    </location>
</feature>
<dbReference type="GO" id="GO:0005886">
    <property type="term" value="C:plasma membrane"/>
    <property type="evidence" value="ECO:0007669"/>
    <property type="project" value="TreeGrafter"/>
</dbReference>
<keyword evidence="1" id="KW-0547">Nucleotide-binding</keyword>
<dbReference type="OrthoDB" id="4062651at2759"/>
<dbReference type="GO" id="GO:0005524">
    <property type="term" value="F:ATP binding"/>
    <property type="evidence" value="ECO:0007669"/>
    <property type="project" value="UniProtKB-KW"/>
</dbReference>
<feature type="region of interest" description="Disordered" evidence="3">
    <location>
        <begin position="509"/>
        <end position="565"/>
    </location>
</feature>
<evidence type="ECO:0000313" key="6">
    <source>
        <dbReference type="Proteomes" id="UP000327013"/>
    </source>
</evidence>
<dbReference type="Pfam" id="PF00069">
    <property type="entry name" value="Pkinase"/>
    <property type="match status" value="1"/>
</dbReference>
<dbReference type="GO" id="GO:0007166">
    <property type="term" value="P:cell surface receptor signaling pathway"/>
    <property type="evidence" value="ECO:0007669"/>
    <property type="project" value="InterPro"/>
</dbReference>
<keyword evidence="2" id="KW-0067">ATP-binding</keyword>
<dbReference type="PROSITE" id="PS50011">
    <property type="entry name" value="PROTEIN_KINASE_DOM"/>
    <property type="match status" value="1"/>
</dbReference>
<dbReference type="PANTHER" id="PTHR27005:SF280">
    <property type="entry name" value="WALL-ASSOCIATED RECEPTOR KINASE-LIKE 8"/>
    <property type="match status" value="1"/>
</dbReference>
<evidence type="ECO:0000313" key="5">
    <source>
        <dbReference type="EMBL" id="KAE8076184.1"/>
    </source>
</evidence>
<dbReference type="AlphaFoldDB" id="A0A5N6RC09"/>
<reference evidence="5 6" key="1">
    <citation type="submission" date="2019-06" db="EMBL/GenBank/DDBJ databases">
        <title>A chromosomal-level reference genome of Carpinus fangiana (Coryloideae, Betulaceae).</title>
        <authorList>
            <person name="Yang X."/>
            <person name="Wang Z."/>
            <person name="Zhang L."/>
            <person name="Hao G."/>
            <person name="Liu J."/>
            <person name="Yang Y."/>
        </authorList>
    </citation>
    <scope>NUCLEOTIDE SEQUENCE [LARGE SCALE GENOMIC DNA]</scope>
    <source>
        <strain evidence="5">Cfa_2016G</strain>
        <tissue evidence="5">Leaf</tissue>
    </source>
</reference>
<dbReference type="EMBL" id="CM017326">
    <property type="protein sequence ID" value="KAE8076184.1"/>
    <property type="molecule type" value="Genomic_DNA"/>
</dbReference>
<feature type="compositionally biased region" description="Basic residues" evidence="3">
    <location>
        <begin position="521"/>
        <end position="534"/>
    </location>
</feature>
<dbReference type="Gene3D" id="1.10.510.10">
    <property type="entry name" value="Transferase(Phosphotransferase) domain 1"/>
    <property type="match status" value="1"/>
</dbReference>
<evidence type="ECO:0000256" key="3">
    <source>
        <dbReference type="SAM" id="MobiDB-lite"/>
    </source>
</evidence>
<dbReference type="InterPro" id="IPR011009">
    <property type="entry name" value="Kinase-like_dom_sf"/>
</dbReference>
<feature type="compositionally biased region" description="Basic and acidic residues" evidence="3">
    <location>
        <begin position="555"/>
        <end position="565"/>
    </location>
</feature>
<sequence>MNRILGQGGQGTVYKGMLADEKIVEVKKSKVIDEGKLQEFINEVIILSQINHRNVVKLIGCCLETGVLLLVYEQIPNGMLFQYVNGQIEEFLRTWDMRLRIVTEVVGAFFYLHSAASSPIYHRYIKFTSILLDEKYRAKVADFGTLRSITIDQTHLTTLMHSTFGYLDPEYFQSSQFIEKSDVYSFGVVLAKLLTEEIIAVANLVKRCLDLNGKKRPTMKEVAMELETIQMLQKAPNFEQNCEELKYGKEGKGWNDCRMQFSKLKQYHDKQKMGGTSQGGHPRKTSVGLLNKGQSFVSTDSFNLQGALANKSNAEAVQGNGYNLKLLSQLLADKGETGEPIIEQLMDIDLRRTDESHNSMSIDVEKVEQVSILTIRDMLADFKKDIISCLKGHLPEISDFQRRQVPQQRPLRFGAAVEGSERVELAMGEHTVPGQRRAVIELSHSQVDPKVAILGNPEGAKAIGEARGRVPMGVGVGVGFRLVAEIEKVEDNSVGGLFLLEVVAEMGVDGGEGDGEERRAGGKKGFRRFGRRGFGRGELRGKWGRKRREEEDDGDGKREGEGEIK</sequence>
<dbReference type="Proteomes" id="UP000327013">
    <property type="component" value="Chromosome 6"/>
</dbReference>
<evidence type="ECO:0000259" key="4">
    <source>
        <dbReference type="PROSITE" id="PS50011"/>
    </source>
</evidence>
<evidence type="ECO:0000256" key="1">
    <source>
        <dbReference type="ARBA" id="ARBA00022741"/>
    </source>
</evidence>
<protein>
    <recommendedName>
        <fullName evidence="4">Protein kinase domain-containing protein</fullName>
    </recommendedName>
</protein>
<dbReference type="GO" id="GO:0004674">
    <property type="term" value="F:protein serine/threonine kinase activity"/>
    <property type="evidence" value="ECO:0007669"/>
    <property type="project" value="TreeGrafter"/>
</dbReference>
<dbReference type="InterPro" id="IPR000719">
    <property type="entry name" value="Prot_kinase_dom"/>
</dbReference>
<organism evidence="5 6">
    <name type="scientific">Carpinus fangiana</name>
    <dbReference type="NCBI Taxonomy" id="176857"/>
    <lineage>
        <taxon>Eukaryota</taxon>
        <taxon>Viridiplantae</taxon>
        <taxon>Streptophyta</taxon>
        <taxon>Embryophyta</taxon>
        <taxon>Tracheophyta</taxon>
        <taxon>Spermatophyta</taxon>
        <taxon>Magnoliopsida</taxon>
        <taxon>eudicotyledons</taxon>
        <taxon>Gunneridae</taxon>
        <taxon>Pentapetalae</taxon>
        <taxon>rosids</taxon>
        <taxon>fabids</taxon>
        <taxon>Fagales</taxon>
        <taxon>Betulaceae</taxon>
        <taxon>Carpinus</taxon>
    </lineage>
</organism>
<dbReference type="PANTHER" id="PTHR27005">
    <property type="entry name" value="WALL-ASSOCIATED RECEPTOR KINASE-LIKE 21"/>
    <property type="match status" value="1"/>
</dbReference>
<evidence type="ECO:0000256" key="2">
    <source>
        <dbReference type="ARBA" id="ARBA00022840"/>
    </source>
</evidence>
<proteinExistence type="predicted"/>
<dbReference type="InterPro" id="IPR045274">
    <property type="entry name" value="WAK-like"/>
</dbReference>
<keyword evidence="6" id="KW-1185">Reference proteome</keyword>
<name>A0A5N6RC09_9ROSI</name>